<feature type="region of interest" description="Disordered" evidence="1">
    <location>
        <begin position="217"/>
        <end position="245"/>
    </location>
</feature>
<dbReference type="Proteomes" id="UP000053372">
    <property type="component" value="Unassembled WGS sequence"/>
</dbReference>
<feature type="region of interest" description="Disordered" evidence="1">
    <location>
        <begin position="263"/>
        <end position="308"/>
    </location>
</feature>
<feature type="region of interest" description="Disordered" evidence="1">
    <location>
        <begin position="44"/>
        <end position="85"/>
    </location>
</feature>
<organism evidence="3 5">
    <name type="scientific">Mastigocoleus testarum BC008</name>
    <dbReference type="NCBI Taxonomy" id="371196"/>
    <lineage>
        <taxon>Bacteria</taxon>
        <taxon>Bacillati</taxon>
        <taxon>Cyanobacteriota</taxon>
        <taxon>Cyanophyceae</taxon>
        <taxon>Nostocales</taxon>
        <taxon>Hapalosiphonaceae</taxon>
        <taxon>Mastigocoleus</taxon>
    </lineage>
</organism>
<sequence>MKPKNQISTPVSSRNSTVTDIDNSPSSTDISEWESRIAKLVGLEEEVTSPSSQIKETSLTEAISENQRIEVSKETPDPNSVRTKQSLSANPFAKAGLVGASTLVAVLFAGGFLSQIMGGGGKQQVKKNVTVQPPQVKTPNRLEQLETEVDTLKTKLALAKQAEAVKNAQQQLRRNKPKPEVVNKPSPPKPPKPTQNISPPEVITRVIREPRPVEINQTQPALPEPPPPQPVATPDPTPDPDPMQKWQKLAKLGSYGMVTQDISKQNTVKTASAPKRKVEPLVSRPKSKVTPKPSTSRRSGSGKRTVVGSSAEAVIATAIFGETTKSRGRSRSRSRSSGNSDNSSTDNNVFVVRLEEPLKARDGEVIVPAGSEILTQVSSISDRGLMRLNVTKLLVKDKDELIEKSLSPNALTIRAPEGKPLMAKSYPNKGSSIAGRDALTFGLGGLGRAAQLFNRTETRIVRDEGAVFSETNNNDPNITAGILEGGMRSLVPQVTRRNQQAISRINRKSDIWFLKAGKEVEVYVNQEVRL</sequence>
<reference evidence="3 5" key="1">
    <citation type="journal article" date="2015" name="Genome Announc.">
        <title>Draft Genome of the Euendolithic (true boring) Cyanobacterium Mastigocoleus testarum strain BC008.</title>
        <authorList>
            <person name="Guida B.S."/>
            <person name="Garcia-Pichel F."/>
        </authorList>
    </citation>
    <scope>NUCLEOTIDE SEQUENCE [LARGE SCALE GENOMIC DNA]</scope>
    <source>
        <strain evidence="3 5">BC008</strain>
    </source>
</reference>
<feature type="region of interest" description="Disordered" evidence="1">
    <location>
        <begin position="324"/>
        <end position="348"/>
    </location>
</feature>
<dbReference type="AlphaFoldDB" id="A0A0V7ZDK8"/>
<keyword evidence="2" id="KW-0472">Membrane</keyword>
<dbReference type="OrthoDB" id="529757at2"/>
<evidence type="ECO:0000313" key="3">
    <source>
        <dbReference type="EMBL" id="KST62555.1"/>
    </source>
</evidence>
<dbReference type="RefSeq" id="WP_027843580.1">
    <property type="nucleotide sequence ID" value="NZ_LMTZ01000152.1"/>
</dbReference>
<feature type="region of interest" description="Disordered" evidence="1">
    <location>
        <begin position="1"/>
        <end position="30"/>
    </location>
</feature>
<evidence type="ECO:0000313" key="5">
    <source>
        <dbReference type="Proteomes" id="UP000053372"/>
    </source>
</evidence>
<feature type="transmembrane region" description="Helical" evidence="2">
    <location>
        <begin position="92"/>
        <end position="113"/>
    </location>
</feature>
<dbReference type="EMBL" id="LMTZ01000153">
    <property type="protein sequence ID" value="KST62555.1"/>
    <property type="molecule type" value="Genomic_DNA"/>
</dbReference>
<protein>
    <recommendedName>
        <fullName evidence="6">Conjugal transfer protein TrbI</fullName>
    </recommendedName>
</protein>
<dbReference type="EMBL" id="LMTZ01000152">
    <property type="protein sequence ID" value="KST62593.1"/>
    <property type="molecule type" value="Genomic_DNA"/>
</dbReference>
<feature type="compositionally biased region" description="Basic and acidic residues" evidence="1">
    <location>
        <begin position="67"/>
        <end position="76"/>
    </location>
</feature>
<feature type="compositionally biased region" description="Polar residues" evidence="1">
    <location>
        <begin position="48"/>
        <end position="66"/>
    </location>
</feature>
<comment type="caution">
    <text evidence="3">The sequence shown here is derived from an EMBL/GenBank/DDBJ whole genome shotgun (WGS) entry which is preliminary data.</text>
</comment>
<evidence type="ECO:0000256" key="1">
    <source>
        <dbReference type="SAM" id="MobiDB-lite"/>
    </source>
</evidence>
<keyword evidence="5" id="KW-1185">Reference proteome</keyword>
<evidence type="ECO:0000313" key="4">
    <source>
        <dbReference type="EMBL" id="KST62593.1"/>
    </source>
</evidence>
<accession>A0A0V7ZDK8</accession>
<feature type="compositionally biased region" description="Pro residues" evidence="1">
    <location>
        <begin position="222"/>
        <end position="241"/>
    </location>
</feature>
<feature type="compositionally biased region" description="Low complexity" evidence="1">
    <location>
        <begin position="335"/>
        <end position="348"/>
    </location>
</feature>
<feature type="region of interest" description="Disordered" evidence="1">
    <location>
        <begin position="164"/>
        <end position="202"/>
    </location>
</feature>
<gene>
    <name evidence="3" type="ORF">BC008_10320</name>
    <name evidence="4" type="ORF">BC008_10515</name>
</gene>
<proteinExistence type="predicted"/>
<evidence type="ECO:0000256" key="2">
    <source>
        <dbReference type="SAM" id="Phobius"/>
    </source>
</evidence>
<name>A0A0V7ZDK8_9CYAN</name>
<evidence type="ECO:0008006" key="6">
    <source>
        <dbReference type="Google" id="ProtNLM"/>
    </source>
</evidence>
<keyword evidence="2" id="KW-0812">Transmembrane</keyword>
<keyword evidence="2" id="KW-1133">Transmembrane helix</keyword>
<feature type="compositionally biased region" description="Low complexity" evidence="1">
    <location>
        <begin position="290"/>
        <end position="308"/>
    </location>
</feature>